<evidence type="ECO:0000313" key="2">
    <source>
        <dbReference type="EMBL" id="TCD04223.1"/>
    </source>
</evidence>
<keyword evidence="2" id="KW-0808">Transferase</keyword>
<proteinExistence type="predicted"/>
<dbReference type="RefSeq" id="WP_131561519.1">
    <property type="nucleotide sequence ID" value="NZ_SJSN01000016.1"/>
</dbReference>
<dbReference type="SUPFAM" id="SSF48208">
    <property type="entry name" value="Six-hairpin glycosidases"/>
    <property type="match status" value="1"/>
</dbReference>
<accession>A0A4R0NVW9</accession>
<dbReference type="AlphaFoldDB" id="A0A4R0NVW9"/>
<gene>
    <name evidence="2" type="ORF">EZ449_18110</name>
</gene>
<comment type="caution">
    <text evidence="2">The sequence shown here is derived from an EMBL/GenBank/DDBJ whole genome shotgun (WGS) entry which is preliminary data.</text>
</comment>
<sequence>MKIAYISTYPPRECGLATFNLNLVNALGLNPAYDSENSFVVAMNESDDPHEHNYPNEVKFIIRQQNQQDYIEAADFINNSDVDTCIIEHEFGIFGGNSGVFLLSLINRLKKPFITILHTVLKEPNFMQQTIIKEIAIKSSKIVVMSKKAVLFLTSIYQIPQSSIKLIEHGVPDLEPILNNEVAQSKLFSDRKVLFTFGLISRNKGLETVIKALPSIVAQHPDVLYVILGNTHPGVVKHNGEEYRDSLKSLAKELGVENNIAFVNKFVSENELHQYLTACYLYITPYLNEAQITSGTLSYAIGAGAAVVSTPYWHAQELLAENRGKLFDFKNDKQLASIVNELLSDKSKHENLKRNAYQYGLKLRWPAIGNVYLDVLNNALTAGEKPKRVTPPIIDVESMPALNLNHISLLTDDTGIIQHARFGIPNLKEGYCIDDNARALILALMAYEQDKNKQALKLMPIYLSFIQYMQSEDGNFRNFLSFNRNYLDEVGSEDSFGRTIWSLGYLISAAPNNSYREFGRELFSHSVSHFKDLKYLRGRANTIIGISYYLCAHPGDELLVKEINTLATSLMNSYKTNRDGNWHWFENILTYDNAILPLALLHHYEVTGNTESYQIAMESIKFLNTFSFENGYLNPVGNDGWMKKHSKNPIYDQQAIETMAMVLLYAKTFEITKDDQYLSLMHTSYEWFLGRNSLHIPLYDFETHGCADGLQFNSVNRNQGAESTLAYFVSHLAVLKAAEAEYETLSSPLVEVDKCV</sequence>
<dbReference type="Pfam" id="PF00534">
    <property type="entry name" value="Glycos_transf_1"/>
    <property type="match status" value="1"/>
</dbReference>
<dbReference type="InterPro" id="IPR008928">
    <property type="entry name" value="6-hairpin_glycosidase_sf"/>
</dbReference>
<dbReference type="Proteomes" id="UP000291485">
    <property type="component" value="Unassembled WGS sequence"/>
</dbReference>
<evidence type="ECO:0000313" key="3">
    <source>
        <dbReference type="Proteomes" id="UP000291485"/>
    </source>
</evidence>
<feature type="domain" description="Glycosyl transferase family 1" evidence="1">
    <location>
        <begin position="183"/>
        <end position="358"/>
    </location>
</feature>
<dbReference type="Gene3D" id="3.40.50.2000">
    <property type="entry name" value="Glycogen Phosphorylase B"/>
    <property type="match status" value="2"/>
</dbReference>
<dbReference type="GO" id="GO:0005975">
    <property type="term" value="P:carbohydrate metabolic process"/>
    <property type="evidence" value="ECO:0007669"/>
    <property type="project" value="InterPro"/>
</dbReference>
<dbReference type="InterPro" id="IPR001296">
    <property type="entry name" value="Glyco_trans_1"/>
</dbReference>
<organism evidence="2 3">
    <name type="scientific">Pedobacter frigidisoli</name>
    <dbReference type="NCBI Taxonomy" id="2530455"/>
    <lineage>
        <taxon>Bacteria</taxon>
        <taxon>Pseudomonadati</taxon>
        <taxon>Bacteroidota</taxon>
        <taxon>Sphingobacteriia</taxon>
        <taxon>Sphingobacteriales</taxon>
        <taxon>Sphingobacteriaceae</taxon>
        <taxon>Pedobacter</taxon>
    </lineage>
</organism>
<dbReference type="PANTHER" id="PTHR12526">
    <property type="entry name" value="GLYCOSYLTRANSFERASE"/>
    <property type="match status" value="1"/>
</dbReference>
<dbReference type="GO" id="GO:0016757">
    <property type="term" value="F:glycosyltransferase activity"/>
    <property type="evidence" value="ECO:0007669"/>
    <property type="project" value="InterPro"/>
</dbReference>
<dbReference type="PANTHER" id="PTHR12526:SF572">
    <property type="entry name" value="BLL5144 PROTEIN"/>
    <property type="match status" value="1"/>
</dbReference>
<protein>
    <submittedName>
        <fullName evidence="2">Glycosyltransferase</fullName>
    </submittedName>
</protein>
<dbReference type="EMBL" id="SJSN01000016">
    <property type="protein sequence ID" value="TCD04223.1"/>
    <property type="molecule type" value="Genomic_DNA"/>
</dbReference>
<evidence type="ECO:0000259" key="1">
    <source>
        <dbReference type="Pfam" id="PF00534"/>
    </source>
</evidence>
<keyword evidence="3" id="KW-1185">Reference proteome</keyword>
<dbReference type="CDD" id="cd03822">
    <property type="entry name" value="GT4_mannosyltransferase-like"/>
    <property type="match status" value="1"/>
</dbReference>
<dbReference type="OrthoDB" id="9765330at2"/>
<dbReference type="SUPFAM" id="SSF53756">
    <property type="entry name" value="UDP-Glycosyltransferase/glycogen phosphorylase"/>
    <property type="match status" value="1"/>
</dbReference>
<dbReference type="Gene3D" id="1.50.10.20">
    <property type="match status" value="1"/>
</dbReference>
<reference evidence="2 3" key="1">
    <citation type="submission" date="2019-02" db="EMBL/GenBank/DDBJ databases">
        <title>Pedobacter sp. RP-3-11 sp. nov., isolated from Arctic soil.</title>
        <authorList>
            <person name="Dahal R.H."/>
        </authorList>
    </citation>
    <scope>NUCLEOTIDE SEQUENCE [LARGE SCALE GENOMIC DNA]</scope>
    <source>
        <strain evidence="2 3">RP-3-11</strain>
    </source>
</reference>
<name>A0A4R0NVW9_9SPHI</name>